<accession>A0A517SM37</accession>
<organism evidence="1 2">
    <name type="scientific">Caulifigura coniformis</name>
    <dbReference type="NCBI Taxonomy" id="2527983"/>
    <lineage>
        <taxon>Bacteria</taxon>
        <taxon>Pseudomonadati</taxon>
        <taxon>Planctomycetota</taxon>
        <taxon>Planctomycetia</taxon>
        <taxon>Planctomycetales</taxon>
        <taxon>Planctomycetaceae</taxon>
        <taxon>Caulifigura</taxon>
    </lineage>
</organism>
<gene>
    <name evidence="1" type="ORF">Pan44_52530</name>
</gene>
<protein>
    <recommendedName>
        <fullName evidence="3">Mu-protocadherin-putative cell-suface protein</fullName>
    </recommendedName>
</protein>
<reference evidence="1 2" key="1">
    <citation type="submission" date="2019-02" db="EMBL/GenBank/DDBJ databases">
        <title>Deep-cultivation of Planctomycetes and their phenomic and genomic characterization uncovers novel biology.</title>
        <authorList>
            <person name="Wiegand S."/>
            <person name="Jogler M."/>
            <person name="Boedeker C."/>
            <person name="Pinto D."/>
            <person name="Vollmers J."/>
            <person name="Rivas-Marin E."/>
            <person name="Kohn T."/>
            <person name="Peeters S.H."/>
            <person name="Heuer A."/>
            <person name="Rast P."/>
            <person name="Oberbeckmann S."/>
            <person name="Bunk B."/>
            <person name="Jeske O."/>
            <person name="Meyerdierks A."/>
            <person name="Storesund J.E."/>
            <person name="Kallscheuer N."/>
            <person name="Luecker S."/>
            <person name="Lage O.M."/>
            <person name="Pohl T."/>
            <person name="Merkel B.J."/>
            <person name="Hornburger P."/>
            <person name="Mueller R.-W."/>
            <person name="Bruemmer F."/>
            <person name="Labrenz M."/>
            <person name="Spormann A.M."/>
            <person name="Op den Camp H."/>
            <person name="Overmann J."/>
            <person name="Amann R."/>
            <person name="Jetten M.S.M."/>
            <person name="Mascher T."/>
            <person name="Medema M.H."/>
            <person name="Devos D.P."/>
            <person name="Kaster A.-K."/>
            <person name="Ovreas L."/>
            <person name="Rohde M."/>
            <person name="Galperin M.Y."/>
            <person name="Jogler C."/>
        </authorList>
    </citation>
    <scope>NUCLEOTIDE SEQUENCE [LARGE SCALE GENOMIC DNA]</scope>
    <source>
        <strain evidence="1 2">Pan44</strain>
    </source>
</reference>
<proteinExistence type="predicted"/>
<evidence type="ECO:0000313" key="2">
    <source>
        <dbReference type="Proteomes" id="UP000315700"/>
    </source>
</evidence>
<dbReference type="InParanoid" id="A0A517SM37"/>
<evidence type="ECO:0008006" key="3">
    <source>
        <dbReference type="Google" id="ProtNLM"/>
    </source>
</evidence>
<sequence>MNVNNINHTTINNQWNNAFVRPSRPNWWNRPGGDHWTSWGNGVRNSWYNGHYGNNYFTNNWWNSHYDNLGGWHYGYQFSRYPSSYWWSAPQWNSLSTWFTWNNAPQTVWAQPVYYDYGPGGNVTYNNNTVYVGGQPIASAESYAMSAAELATVAAPATEEEAAEAEWMPLGTFAVSSSEQDVDPGRVLQLAVSKTGIISGTLYNSSTDAAQSVLGQVDPQTQRVAFRVGENENVVVETGLGNLSQNEAAALVHFGATQQETWLLVRLDDPGDQASTASP</sequence>
<keyword evidence="2" id="KW-1185">Reference proteome</keyword>
<dbReference type="AlphaFoldDB" id="A0A517SM37"/>
<evidence type="ECO:0000313" key="1">
    <source>
        <dbReference type="EMBL" id="QDT57186.1"/>
    </source>
</evidence>
<dbReference type="EMBL" id="CP036271">
    <property type="protein sequence ID" value="QDT57186.1"/>
    <property type="molecule type" value="Genomic_DNA"/>
</dbReference>
<name>A0A517SM37_9PLAN</name>
<dbReference type="Proteomes" id="UP000315700">
    <property type="component" value="Chromosome"/>
</dbReference>
<dbReference type="KEGG" id="ccos:Pan44_52530"/>